<evidence type="ECO:0000256" key="1">
    <source>
        <dbReference type="SAM" id="MobiDB-lite"/>
    </source>
</evidence>
<dbReference type="KEGG" id="plyc:GXP70_18135"/>
<keyword evidence="3" id="KW-1185">Reference proteome</keyword>
<name>A0A6C0G2Y5_9BACL</name>
<evidence type="ECO:0000313" key="3">
    <source>
        <dbReference type="Proteomes" id="UP000476064"/>
    </source>
</evidence>
<protein>
    <submittedName>
        <fullName evidence="2">Uncharacterized protein</fullName>
    </submittedName>
</protein>
<accession>A0A6C0G2Y5</accession>
<organism evidence="2 3">
    <name type="scientific">Paenibacillus lycopersici</name>
    <dbReference type="NCBI Taxonomy" id="2704462"/>
    <lineage>
        <taxon>Bacteria</taxon>
        <taxon>Bacillati</taxon>
        <taxon>Bacillota</taxon>
        <taxon>Bacilli</taxon>
        <taxon>Bacillales</taxon>
        <taxon>Paenibacillaceae</taxon>
        <taxon>Paenibacillus</taxon>
    </lineage>
</organism>
<dbReference type="AlphaFoldDB" id="A0A6C0G2Y5"/>
<dbReference type="InterPro" id="IPR032427">
    <property type="entry name" value="P22_portal"/>
</dbReference>
<feature type="region of interest" description="Disordered" evidence="1">
    <location>
        <begin position="635"/>
        <end position="679"/>
    </location>
</feature>
<gene>
    <name evidence="2" type="ORF">GXP70_18135</name>
</gene>
<dbReference type="Pfam" id="PF16510">
    <property type="entry name" value="P22_portal"/>
    <property type="match status" value="2"/>
</dbReference>
<dbReference type="EMBL" id="CP048209">
    <property type="protein sequence ID" value="QHT61704.1"/>
    <property type="molecule type" value="Genomic_DNA"/>
</dbReference>
<dbReference type="RefSeq" id="WP_162358143.1">
    <property type="nucleotide sequence ID" value="NZ_CP048209.1"/>
</dbReference>
<feature type="compositionally biased region" description="Basic and acidic residues" evidence="1">
    <location>
        <begin position="661"/>
        <end position="679"/>
    </location>
</feature>
<reference evidence="2 3" key="1">
    <citation type="submission" date="2020-01" db="EMBL/GenBank/DDBJ databases">
        <title>Paenibacillus sp. nov., isolated from tomato rhizosphere.</title>
        <authorList>
            <person name="Weon H.-Y."/>
            <person name="Lee S.A."/>
        </authorList>
    </citation>
    <scope>NUCLEOTIDE SEQUENCE [LARGE SCALE GENOMIC DNA]</scope>
    <source>
        <strain evidence="2 3">12200R-189</strain>
    </source>
</reference>
<evidence type="ECO:0000313" key="2">
    <source>
        <dbReference type="EMBL" id="QHT61704.1"/>
    </source>
</evidence>
<dbReference type="Proteomes" id="UP000476064">
    <property type="component" value="Chromosome"/>
</dbReference>
<sequence length="701" mass="79265">MAKGKKQDSITFVKERFEEAEDWSILRQVQINRSFYSSKQWISWDRVARQVYVPELRPGEVRLTFNKIKPAILTLLSKLCKNRVQLEVKPDTNDIDRIETAKAGFKYLTFQWTEDKMDAKTRRLKFFMLLDGFPALKVYVDKNQGDDIAVEPDMLTGMEDAEVPTKTGKIVTVVRDQFSLYVDPNAESPEEIKWVVERIPVDVDQIEDDWGVEVAPEGDITVRNSFDGGLGSAKNKTYKHHAWLYDYWELPCRRYPNGRRIVIAGDKELENSTDPGEFPYILFPAIPLPGTAVATGMVTDLTTPQKSYNIKRTAEARILEEMGNPLWLKPEGSVDDEELVNEIGGIVTYTPIGSSKPERVQGASVDNGWQAAMERDESDMEDISGAHEISQGATPRGNNTLGGLQLQVEQDETKLALLVQSYEDGIKIWGEKVLRLVQKHFPEEQQLSITGENGEIEAFSFMGADLTGGEVVDVVPGSSMPTLKAVQDEKVMQMYGAGLFNNPQTGQPDSRRVVRMLGESIATQYFDDTEQDENKALTENRLYQQAFGDEATVQALIQYQQQMQGYQEQAAALAQRGMDTSMFQPPQPPVKLPVVRDFYDHEVHIAAHNRYRKSDEYDELPPELQALVDQHVAEHQQALQAPQMQAQQQQAAEAEQQARQQAEEADKQHQHEQAAKMQDHHIRMQEMAAQNDAALQRQGGM</sequence>
<feature type="compositionally biased region" description="Low complexity" evidence="1">
    <location>
        <begin position="636"/>
        <end position="660"/>
    </location>
</feature>
<proteinExistence type="predicted"/>